<sequence length="47" mass="5247">MEVKIPDGLVDDDLRLELLLVEALQWEAERLATGSGRPPPAPPPERR</sequence>
<evidence type="ECO:0000313" key="2">
    <source>
        <dbReference type="Proteomes" id="UP001595850"/>
    </source>
</evidence>
<comment type="caution">
    <text evidence="1">The sequence shown here is derived from an EMBL/GenBank/DDBJ whole genome shotgun (WGS) entry which is preliminary data.</text>
</comment>
<keyword evidence="2" id="KW-1185">Reference proteome</keyword>
<proteinExistence type="predicted"/>
<gene>
    <name evidence="1" type="ORF">ACFOWE_11450</name>
</gene>
<dbReference type="Proteomes" id="UP001595850">
    <property type="component" value="Unassembled WGS sequence"/>
</dbReference>
<organism evidence="1 2">
    <name type="scientific">Planomonospora corallina</name>
    <dbReference type="NCBI Taxonomy" id="1806052"/>
    <lineage>
        <taxon>Bacteria</taxon>
        <taxon>Bacillati</taxon>
        <taxon>Actinomycetota</taxon>
        <taxon>Actinomycetes</taxon>
        <taxon>Streptosporangiales</taxon>
        <taxon>Streptosporangiaceae</taxon>
        <taxon>Planomonospora</taxon>
    </lineage>
</organism>
<accession>A0ABV8I7E1</accession>
<protein>
    <recommendedName>
        <fullName evidence="3">Transposase</fullName>
    </recommendedName>
</protein>
<dbReference type="RefSeq" id="WP_377287239.1">
    <property type="nucleotide sequence ID" value="NZ_JBHSBM010000016.1"/>
</dbReference>
<evidence type="ECO:0008006" key="3">
    <source>
        <dbReference type="Google" id="ProtNLM"/>
    </source>
</evidence>
<evidence type="ECO:0000313" key="1">
    <source>
        <dbReference type="EMBL" id="MFC4058915.1"/>
    </source>
</evidence>
<dbReference type="EMBL" id="JBHSBM010000016">
    <property type="protein sequence ID" value="MFC4058915.1"/>
    <property type="molecule type" value="Genomic_DNA"/>
</dbReference>
<name>A0ABV8I7E1_9ACTN</name>
<reference evidence="2" key="1">
    <citation type="journal article" date="2019" name="Int. J. Syst. Evol. Microbiol.">
        <title>The Global Catalogue of Microorganisms (GCM) 10K type strain sequencing project: providing services to taxonomists for standard genome sequencing and annotation.</title>
        <authorList>
            <consortium name="The Broad Institute Genomics Platform"/>
            <consortium name="The Broad Institute Genome Sequencing Center for Infectious Disease"/>
            <person name="Wu L."/>
            <person name="Ma J."/>
        </authorList>
    </citation>
    <scope>NUCLEOTIDE SEQUENCE [LARGE SCALE GENOMIC DNA]</scope>
    <source>
        <strain evidence="2">TBRC 4489</strain>
    </source>
</reference>